<evidence type="ECO:0000259" key="2">
    <source>
        <dbReference type="Pfam" id="PF01979"/>
    </source>
</evidence>
<feature type="compositionally biased region" description="Polar residues" evidence="1">
    <location>
        <begin position="510"/>
        <end position="522"/>
    </location>
</feature>
<sequence length="2097" mass="228154">MAKARRSMIENNYKVTDFFAQQPNSSCRAPPSSAPVLSSTAKQPGKQEQRKTTFSQTQPSAKSFTRPQSSPLRSVRKENAPPLTLPPHSSMRPPPPPDREIAYVSSSSDAPSHISMSSKSTVSADNSVVEVVPPFKQDRRHLQAYGIVSSSSPLPTQRRRSPRFQASIGRPNRAGKQITASLARKPTRKRKKPEGVQSDDGDVIDLEAMEEVIVVSTKPARIDLVTPEPSVHSRPSVPRKRACLNSGGSPDMPSNVVEVIPSSQSDERELNIPKESRKNLRDIKESVREWQLSSSQSNVLPESSDPSDGNDEKFSMDADDLDLVYPLSSPGQRERSATPVSSSKVSLQKTPQKNSPLQMPTKTSSIRRSNVSVGGEQFQIPSGSKSPSPMLGSTASSLTKVATPVKESSRKKSETTRSSPGKTPHIDRVVSPDTSFPCKVRAAVDMDVLLLSQKEKAEAIIERIKADARARAMAMPDEDSIVLGSLDDSDSELGSPTNIFSELTKDRNPCKTTGKSANSKTSDGALDDGHNSRLTDIDELGDQMNLKRCSRRTSRRSASPSCSSSTATSTRRPPTTFTSSTNTLLRKRVNPFAKLLKEKARRDRYTKIILSPELEDDVNLFDAAEGFTNGASGPGSQLRRESDEGDFEMVVRKADKRKLFGEEDNGVVGKILEDDCKDRGKGNAVAAKLGVPFWVALSEEAKRVNLSVVGLPRLEINLEDPSLKLLQELVDLADIDGAAVILQSGLISFEDAGFMEWLFEVAICTSGSLAISAHAVLKHICESRSQESRAVVISISPVLKALAKLGARRDFLDALHLETASCDRLALPDVLRSEALWRLSEIVLSLASEDLLHAEDVPVYFALLVAIGMDIKTDINLRLSIKRSLNCLINAYCGDFFAERGKIEVEICSKIIALTSDLSAANKEYLLSFVDSDNPVSRRVGQWVAFAMLTGDYGARLAREFVAGAPSLADVIALLDTRLDSGLRSDHFNISRNSGHFDSLDYAALGHHVEVLGRVLMNIPQYVLSEKAEARAARDSEDSPRRRGRVLSKLEIIKGLLERLGNNIADTRAAHLDRSETKAVIQQLAMRIDYQRKAAISASTNSEISALLLFASIPRNVTECHYALLSRATAVGPDGVAATMEKVSPCTVDDDLPTWLVRRRARRHRPLPILILSLAALFVLGTHIHLASSRQHRGVHIPIDAEQIQARCKNLRYKPGPPPDFRKRAVSDRFVPGTKSALIRNATIWTGQADGQEIIKGDILLDKGLIQAIGRINYEDINILHDDLTIIDANGAWVSPGCALNLISFTHTRQFLNGAIFTQSIIDLHSHIGDDPAPELSGAEDDNSLKGVVQPWLRALDGLNTHDDAYHLSISGGTTTSLVLPGSANGIGGQGFVIKLRDTLERTPTSRLLEAPFTLNSSNSIDWSLPPRWRQMKHACGENPRRVYGNTRMDNIWAFREIYDKARQIKEKQDEYCAKVLSDNWEGLGAFPDELQYEALVDVLRGRVKVHVHCYEAVDLDDIVRLTNEFRFPIAAFHHAHETYLVPDLIKKAYGHIPGSALFATQARYKREAYRGSEFAPRILAEHGISVAMKSDHPILNSRYLLYEAQQAHYYGLSTNLALAAVTTTPAKLMGLDHRIGSIKEGFDADIVIWDSHPLAIGATPKQVFIDGAAQLEHPIIIEKPDSFQEVPKTPNFDKEAADAVKFEGLPPLTPKKSASDKVIFLNVRKVVLRTEQGGPFAEVRSFQAQGGALGIFVVQEGKPVCSGLRNACAAFLGAPETNIIDLKGGEISPGLLSYGAPLGIEEIEGESSTSDGYVYDPLSKDVPHIVGGDGTVIHAADGLHFATRDAYLAYRAGVTVGVSAPKTRSFLSGLGTAFSLGAAHKLEMGALVQETTALHVTIGHLGSAPSISTQIATLRRLLLQGGEGELGSSFMDVADGKRTLVIEAQSADLISTLLMLKEEVERQTSTAIKVTVVGGAEAHLLAEELAQAKVGVVLIPSRPFPYTWSHRRVLPGPPLSEHSAISLLLSHNVTAALEAVGDISEAEALALASSNLEKLLGLDVDADLADLVATEAGGIFDFESKVVGIISPRKGAVDFF</sequence>
<dbReference type="GO" id="GO:0006145">
    <property type="term" value="P:purine nucleobase catabolic process"/>
    <property type="evidence" value="ECO:0007669"/>
    <property type="project" value="TreeGrafter"/>
</dbReference>
<keyword evidence="4" id="KW-1185">Reference proteome</keyword>
<dbReference type="Pfam" id="PF01979">
    <property type="entry name" value="Amidohydro_1"/>
    <property type="match status" value="1"/>
</dbReference>
<comment type="caution">
    <text evidence="3">The sequence shown here is derived from an EMBL/GenBank/DDBJ whole genome shotgun (WGS) entry which is preliminary data.</text>
</comment>
<dbReference type="EMBL" id="LNZH02000035">
    <property type="protein sequence ID" value="OCB92086.1"/>
    <property type="molecule type" value="Genomic_DNA"/>
</dbReference>
<feature type="compositionally biased region" description="Polar residues" evidence="1">
    <location>
        <begin position="291"/>
        <end position="307"/>
    </location>
</feature>
<feature type="region of interest" description="Disordered" evidence="1">
    <location>
        <begin position="485"/>
        <end position="582"/>
    </location>
</feature>
<dbReference type="InterPro" id="IPR006680">
    <property type="entry name" value="Amidohydro-rel"/>
</dbReference>
<organism evidence="3 4">
    <name type="scientific">Sanghuangporus baumii</name>
    <name type="common">Phellinus baumii</name>
    <dbReference type="NCBI Taxonomy" id="108892"/>
    <lineage>
        <taxon>Eukaryota</taxon>
        <taxon>Fungi</taxon>
        <taxon>Dikarya</taxon>
        <taxon>Basidiomycota</taxon>
        <taxon>Agaricomycotina</taxon>
        <taxon>Agaricomycetes</taxon>
        <taxon>Hymenochaetales</taxon>
        <taxon>Hymenochaetaceae</taxon>
        <taxon>Sanghuangporus</taxon>
    </lineage>
</organism>
<feature type="compositionally biased region" description="Polar residues" evidence="1">
    <location>
        <begin position="52"/>
        <end position="72"/>
    </location>
</feature>
<keyword evidence="3" id="KW-0378">Hydrolase</keyword>
<name>A0A9Q5NCA8_SANBA</name>
<reference evidence="3" key="1">
    <citation type="submission" date="2016-06" db="EMBL/GenBank/DDBJ databases">
        <title>Draft Genome sequence of the fungus Inonotus baumii.</title>
        <authorList>
            <person name="Zhu H."/>
            <person name="Lin W."/>
        </authorList>
    </citation>
    <scope>NUCLEOTIDE SEQUENCE</scope>
    <source>
        <strain evidence="3">821</strain>
    </source>
</reference>
<dbReference type="SUPFAM" id="SSF51338">
    <property type="entry name" value="Composite domain of metallo-dependent hydrolases"/>
    <property type="match status" value="1"/>
</dbReference>
<dbReference type="PANTHER" id="PTHR43668">
    <property type="entry name" value="ALLANTOINASE"/>
    <property type="match status" value="1"/>
</dbReference>
<feature type="region of interest" description="Disordered" evidence="1">
    <location>
        <begin position="226"/>
        <end position="255"/>
    </location>
</feature>
<dbReference type="PANTHER" id="PTHR43668:SF5">
    <property type="entry name" value="AMIDOHYDROLASE 3 DOMAIN-CONTAINING PROTEIN"/>
    <property type="match status" value="1"/>
</dbReference>
<feature type="compositionally biased region" description="Polar residues" evidence="1">
    <location>
        <begin position="338"/>
        <end position="372"/>
    </location>
</feature>
<dbReference type="SUPFAM" id="SSF51556">
    <property type="entry name" value="Metallo-dependent hydrolases"/>
    <property type="match status" value="1"/>
</dbReference>
<feature type="compositionally biased region" description="Basic and acidic residues" evidence="1">
    <location>
        <begin position="527"/>
        <end position="536"/>
    </location>
</feature>
<dbReference type="Gene3D" id="3.20.20.140">
    <property type="entry name" value="Metal-dependent hydrolases"/>
    <property type="match status" value="2"/>
</dbReference>
<proteinExistence type="predicted"/>
<dbReference type="InterPro" id="IPR032466">
    <property type="entry name" value="Metal_Hydrolase"/>
</dbReference>
<dbReference type="InterPro" id="IPR011059">
    <property type="entry name" value="Metal-dep_hydrolase_composite"/>
</dbReference>
<accession>A0A9Q5NCA8</accession>
<evidence type="ECO:0000313" key="3">
    <source>
        <dbReference type="EMBL" id="OCB92086.1"/>
    </source>
</evidence>
<dbReference type="Gene3D" id="2.30.40.10">
    <property type="entry name" value="Urease, subunit C, domain 1"/>
    <property type="match status" value="1"/>
</dbReference>
<feature type="compositionally biased region" description="Low complexity" evidence="1">
    <location>
        <begin position="556"/>
        <end position="581"/>
    </location>
</feature>
<gene>
    <name evidence="3" type="ORF">A7U60_g581</name>
</gene>
<dbReference type="OrthoDB" id="10258955at2759"/>
<feature type="region of interest" description="Disordered" evidence="1">
    <location>
        <begin position="150"/>
        <end position="201"/>
    </location>
</feature>
<feature type="compositionally biased region" description="Polar residues" evidence="1">
    <location>
        <begin position="379"/>
        <end position="400"/>
    </location>
</feature>
<feature type="region of interest" description="Disordered" evidence="1">
    <location>
        <begin position="288"/>
        <end position="430"/>
    </location>
</feature>
<feature type="region of interest" description="Disordered" evidence="1">
    <location>
        <begin position="22"/>
        <end position="125"/>
    </location>
</feature>
<dbReference type="InterPro" id="IPR050138">
    <property type="entry name" value="DHOase/Allantoinase_Hydrolase"/>
</dbReference>
<dbReference type="Proteomes" id="UP000757232">
    <property type="component" value="Unassembled WGS sequence"/>
</dbReference>
<feature type="domain" description="Amidohydrolase-related" evidence="2">
    <location>
        <begin position="1554"/>
        <end position="1668"/>
    </location>
</feature>
<evidence type="ECO:0000256" key="1">
    <source>
        <dbReference type="SAM" id="MobiDB-lite"/>
    </source>
</evidence>
<dbReference type="GO" id="GO:0005737">
    <property type="term" value="C:cytoplasm"/>
    <property type="evidence" value="ECO:0007669"/>
    <property type="project" value="TreeGrafter"/>
</dbReference>
<protein>
    <submittedName>
        <fullName evidence="3">Composite domain of metallo-dependent hydrolase</fullName>
    </submittedName>
</protein>
<dbReference type="GO" id="GO:0004038">
    <property type="term" value="F:allantoinase activity"/>
    <property type="evidence" value="ECO:0007669"/>
    <property type="project" value="TreeGrafter"/>
</dbReference>
<feature type="compositionally biased region" description="Polar residues" evidence="1">
    <location>
        <begin position="104"/>
        <end position="125"/>
    </location>
</feature>
<evidence type="ECO:0000313" key="4">
    <source>
        <dbReference type="Proteomes" id="UP000757232"/>
    </source>
</evidence>